<sequence length="206" mass="22908">MASETAPKVPVYSVNDLKTTTDDAVVAYLTTLPDPYKFTQNHLKSNVRFALGYGGVAIAGFTFYADRKLGWEATRSPWIIAAVVSYFVLNSLLTIWIWAVEAGEIFQGSRKTGEAISVSSSAKKHSPFYKLHILYKSSSNEVIQEKEFETSFTTWFSSEGILHPEPLRRWLAGEIEVLQRAAEENEKQTGGLSAHVGKQGGSKKKR</sequence>
<gene>
    <name evidence="11" type="ORF">MPDQ_002785</name>
</gene>
<evidence type="ECO:0000256" key="9">
    <source>
        <dbReference type="SAM" id="MobiDB-lite"/>
    </source>
</evidence>
<accession>A0A507R3V5</accession>
<evidence type="ECO:0000256" key="6">
    <source>
        <dbReference type="ARBA" id="ARBA00022989"/>
    </source>
</evidence>
<keyword evidence="6 10" id="KW-1133">Transmembrane helix</keyword>
<evidence type="ECO:0000256" key="1">
    <source>
        <dbReference type="ARBA" id="ARBA00004477"/>
    </source>
</evidence>
<dbReference type="InterPro" id="IPR009582">
    <property type="entry name" value="Spc2/SPCS2"/>
</dbReference>
<evidence type="ECO:0000313" key="12">
    <source>
        <dbReference type="Proteomes" id="UP000319663"/>
    </source>
</evidence>
<comment type="function">
    <text evidence="8">Component of the signal peptidase complex (SPC) which catalyzes the cleavage of N-terminal signal sequences from nascent proteins as they are translocated into the lumen of the endoplasmic reticulum. Enhances the enzymatic activity of SPC and facilitates the interactions between different components of the translocation site.</text>
</comment>
<dbReference type="PANTHER" id="PTHR13085">
    <property type="entry name" value="MICROSOMAL SIGNAL PEPTIDASE 25 KDA SUBUNIT"/>
    <property type="match status" value="1"/>
</dbReference>
<feature type="transmembrane region" description="Helical" evidence="10">
    <location>
        <begin position="47"/>
        <end position="65"/>
    </location>
</feature>
<evidence type="ECO:0000256" key="10">
    <source>
        <dbReference type="SAM" id="Phobius"/>
    </source>
</evidence>
<evidence type="ECO:0000256" key="3">
    <source>
        <dbReference type="ARBA" id="ARBA00017057"/>
    </source>
</evidence>
<feature type="region of interest" description="Disordered" evidence="9">
    <location>
        <begin position="182"/>
        <end position="206"/>
    </location>
</feature>
<name>A0A507R3V5_MONPU</name>
<evidence type="ECO:0000256" key="8">
    <source>
        <dbReference type="ARBA" id="ARBA00045608"/>
    </source>
</evidence>
<evidence type="ECO:0000313" key="11">
    <source>
        <dbReference type="EMBL" id="TQB75492.1"/>
    </source>
</evidence>
<comment type="caution">
    <text evidence="11">The sequence shown here is derived from an EMBL/GenBank/DDBJ whole genome shotgun (WGS) entry which is preliminary data.</text>
</comment>
<dbReference type="GO" id="GO:0005787">
    <property type="term" value="C:signal peptidase complex"/>
    <property type="evidence" value="ECO:0007669"/>
    <property type="project" value="InterPro"/>
</dbReference>
<dbReference type="Pfam" id="PF06703">
    <property type="entry name" value="SPC25"/>
    <property type="match status" value="1"/>
</dbReference>
<comment type="similarity">
    <text evidence="2">Belongs to the SPCS2 family.</text>
</comment>
<evidence type="ECO:0000256" key="2">
    <source>
        <dbReference type="ARBA" id="ARBA00007324"/>
    </source>
</evidence>
<proteinExistence type="inferred from homology"/>
<dbReference type="GO" id="GO:0045047">
    <property type="term" value="P:protein targeting to ER"/>
    <property type="evidence" value="ECO:0007669"/>
    <property type="project" value="TreeGrafter"/>
</dbReference>
<dbReference type="Proteomes" id="UP000319663">
    <property type="component" value="Unassembled WGS sequence"/>
</dbReference>
<comment type="subcellular location">
    <subcellularLocation>
        <location evidence="1">Endoplasmic reticulum membrane</location>
        <topology evidence="1">Multi-pass membrane protein</topology>
    </subcellularLocation>
</comment>
<dbReference type="GO" id="GO:0006465">
    <property type="term" value="P:signal peptide processing"/>
    <property type="evidence" value="ECO:0007669"/>
    <property type="project" value="InterPro"/>
</dbReference>
<dbReference type="PANTHER" id="PTHR13085:SF0">
    <property type="entry name" value="SIGNAL PEPTIDASE COMPLEX SUBUNIT 2"/>
    <property type="match status" value="1"/>
</dbReference>
<protein>
    <recommendedName>
        <fullName evidence="3">Signal peptidase complex subunit 2</fullName>
    </recommendedName>
</protein>
<dbReference type="OrthoDB" id="29558at2759"/>
<organism evidence="11 12">
    <name type="scientific">Monascus purpureus</name>
    <name type="common">Red mold</name>
    <name type="synonym">Monascus anka</name>
    <dbReference type="NCBI Taxonomy" id="5098"/>
    <lineage>
        <taxon>Eukaryota</taxon>
        <taxon>Fungi</taxon>
        <taxon>Dikarya</taxon>
        <taxon>Ascomycota</taxon>
        <taxon>Pezizomycotina</taxon>
        <taxon>Eurotiomycetes</taxon>
        <taxon>Eurotiomycetidae</taxon>
        <taxon>Eurotiales</taxon>
        <taxon>Aspergillaceae</taxon>
        <taxon>Monascus</taxon>
    </lineage>
</organism>
<dbReference type="EMBL" id="VIFY01000019">
    <property type="protein sequence ID" value="TQB75492.1"/>
    <property type="molecule type" value="Genomic_DNA"/>
</dbReference>
<keyword evidence="12" id="KW-1185">Reference proteome</keyword>
<evidence type="ECO:0000256" key="4">
    <source>
        <dbReference type="ARBA" id="ARBA00022692"/>
    </source>
</evidence>
<evidence type="ECO:0000256" key="5">
    <source>
        <dbReference type="ARBA" id="ARBA00022824"/>
    </source>
</evidence>
<feature type="transmembrane region" description="Helical" evidence="10">
    <location>
        <begin position="77"/>
        <end position="100"/>
    </location>
</feature>
<reference evidence="11 12" key="1">
    <citation type="submission" date="2019-06" db="EMBL/GenBank/DDBJ databases">
        <title>Wine fermentation using esterase from Monascus purpureus.</title>
        <authorList>
            <person name="Geng C."/>
            <person name="Zhang Y."/>
        </authorList>
    </citation>
    <scope>NUCLEOTIDE SEQUENCE [LARGE SCALE GENOMIC DNA]</scope>
    <source>
        <strain evidence="11">HQ1</strain>
    </source>
</reference>
<keyword evidence="5" id="KW-0256">Endoplasmic reticulum</keyword>
<evidence type="ECO:0000256" key="7">
    <source>
        <dbReference type="ARBA" id="ARBA00023136"/>
    </source>
</evidence>
<keyword evidence="7 10" id="KW-0472">Membrane</keyword>
<keyword evidence="4 10" id="KW-0812">Transmembrane</keyword>
<dbReference type="AlphaFoldDB" id="A0A507R3V5"/>